<evidence type="ECO:0000256" key="3">
    <source>
        <dbReference type="ARBA" id="ARBA00022786"/>
    </source>
</evidence>
<protein>
    <submittedName>
        <fullName evidence="9">SH2 domain protein</fullName>
    </submittedName>
</protein>
<accession>A0A0D8XXF6</accession>
<organism evidence="9 10">
    <name type="scientific">Dictyocaulus viviparus</name>
    <name type="common">Bovine lungworm</name>
    <dbReference type="NCBI Taxonomy" id="29172"/>
    <lineage>
        <taxon>Eukaryota</taxon>
        <taxon>Metazoa</taxon>
        <taxon>Ecdysozoa</taxon>
        <taxon>Nematoda</taxon>
        <taxon>Chromadorea</taxon>
        <taxon>Rhabditida</taxon>
        <taxon>Rhabditina</taxon>
        <taxon>Rhabditomorpha</taxon>
        <taxon>Strongyloidea</taxon>
        <taxon>Metastrongylidae</taxon>
        <taxon>Dictyocaulus</taxon>
    </lineage>
</organism>
<feature type="domain" description="SOCS box" evidence="8">
    <location>
        <begin position="235"/>
        <end position="284"/>
    </location>
</feature>
<keyword evidence="10" id="KW-1185">Reference proteome</keyword>
<dbReference type="EMBL" id="KN716267">
    <property type="protein sequence ID" value="KJH48449.1"/>
    <property type="molecule type" value="Genomic_DNA"/>
</dbReference>
<dbReference type="SUPFAM" id="SSF55550">
    <property type="entry name" value="SH2 domain"/>
    <property type="match status" value="1"/>
</dbReference>
<dbReference type="Pfam" id="PF00017">
    <property type="entry name" value="SH2"/>
    <property type="match status" value="1"/>
</dbReference>
<dbReference type="InterPro" id="IPR001496">
    <property type="entry name" value="SOCS_box"/>
</dbReference>
<evidence type="ECO:0000256" key="1">
    <source>
        <dbReference type="ARBA" id="ARBA00022604"/>
    </source>
</evidence>
<reference evidence="10" key="2">
    <citation type="journal article" date="2016" name="Sci. Rep.">
        <title>Dictyocaulus viviparus genome, variome and transcriptome elucidate lungworm biology and support future intervention.</title>
        <authorList>
            <person name="McNulty S.N."/>
            <person name="Strube C."/>
            <person name="Rosa B.A."/>
            <person name="Martin J.C."/>
            <person name="Tyagi R."/>
            <person name="Choi Y.J."/>
            <person name="Wang Q."/>
            <person name="Hallsworth Pepin K."/>
            <person name="Zhang X."/>
            <person name="Ozersky P."/>
            <person name="Wilson R.K."/>
            <person name="Sternberg P.W."/>
            <person name="Gasser R.B."/>
            <person name="Mitreva M."/>
        </authorList>
    </citation>
    <scope>NUCLEOTIDE SEQUENCE [LARGE SCALE GENOMIC DNA]</scope>
    <source>
        <strain evidence="10">HannoverDv2000</strain>
    </source>
</reference>
<proteinExistence type="predicted"/>
<dbReference type="GO" id="GO:0046935">
    <property type="term" value="F:1-phosphatidylinositol-3-kinase regulator activity"/>
    <property type="evidence" value="ECO:0007669"/>
    <property type="project" value="TreeGrafter"/>
</dbReference>
<dbReference type="AlphaFoldDB" id="A0A0D8XXF6"/>
<dbReference type="Pfam" id="PF07525">
    <property type="entry name" value="SOCS_box"/>
    <property type="match status" value="1"/>
</dbReference>
<feature type="compositionally biased region" description="Polar residues" evidence="6">
    <location>
        <begin position="8"/>
        <end position="29"/>
    </location>
</feature>
<evidence type="ECO:0000256" key="5">
    <source>
        <dbReference type="PROSITE-ProRule" id="PRU00191"/>
    </source>
</evidence>
<evidence type="ECO:0000256" key="6">
    <source>
        <dbReference type="SAM" id="MobiDB-lite"/>
    </source>
</evidence>
<dbReference type="GO" id="GO:0005942">
    <property type="term" value="C:phosphatidylinositol 3-kinase complex"/>
    <property type="evidence" value="ECO:0007669"/>
    <property type="project" value="TreeGrafter"/>
</dbReference>
<dbReference type="SMART" id="SM00252">
    <property type="entry name" value="SH2"/>
    <property type="match status" value="1"/>
</dbReference>
<name>A0A0D8XXF6_DICVI</name>
<dbReference type="Proteomes" id="UP000053766">
    <property type="component" value="Unassembled WGS sequence"/>
</dbReference>
<keyword evidence="4 5" id="KW-0727">SH2 domain</keyword>
<evidence type="ECO:0000313" key="10">
    <source>
        <dbReference type="Proteomes" id="UP000053766"/>
    </source>
</evidence>
<dbReference type="OrthoDB" id="5979828at2759"/>
<dbReference type="PROSITE" id="PS50001">
    <property type="entry name" value="SH2"/>
    <property type="match status" value="1"/>
</dbReference>
<dbReference type="InterPro" id="IPR036860">
    <property type="entry name" value="SH2_dom_sf"/>
</dbReference>
<dbReference type="STRING" id="29172.A0A0D8XXF6"/>
<dbReference type="SMART" id="SM00253">
    <property type="entry name" value="SOCS"/>
    <property type="match status" value="1"/>
</dbReference>
<dbReference type="SUPFAM" id="SSF158235">
    <property type="entry name" value="SOCS box-like"/>
    <property type="match status" value="1"/>
</dbReference>
<dbReference type="PROSITE" id="PS50225">
    <property type="entry name" value="SOCS"/>
    <property type="match status" value="1"/>
</dbReference>
<dbReference type="InterPro" id="IPR000980">
    <property type="entry name" value="SH2"/>
</dbReference>
<keyword evidence="3" id="KW-0833">Ubl conjugation pathway</keyword>
<keyword evidence="2" id="KW-0734">Signal transduction inhibitor</keyword>
<evidence type="ECO:0000313" key="9">
    <source>
        <dbReference type="EMBL" id="KJH48449.1"/>
    </source>
</evidence>
<feature type="domain" description="SH2" evidence="7">
    <location>
        <begin position="145"/>
        <end position="240"/>
    </location>
</feature>
<dbReference type="GO" id="GO:0046854">
    <property type="term" value="P:phosphatidylinositol phosphate biosynthetic process"/>
    <property type="evidence" value="ECO:0007669"/>
    <property type="project" value="TreeGrafter"/>
</dbReference>
<dbReference type="Gene3D" id="3.30.505.10">
    <property type="entry name" value="SH2 domain"/>
    <property type="match status" value="1"/>
</dbReference>
<evidence type="ECO:0000256" key="2">
    <source>
        <dbReference type="ARBA" id="ARBA00022700"/>
    </source>
</evidence>
<keyword evidence="1" id="KW-0341">Growth regulation</keyword>
<feature type="region of interest" description="Disordered" evidence="6">
    <location>
        <begin position="1"/>
        <end position="29"/>
    </location>
</feature>
<dbReference type="InterPro" id="IPR036036">
    <property type="entry name" value="SOCS_box-like_dom_sf"/>
</dbReference>
<evidence type="ECO:0000259" key="8">
    <source>
        <dbReference type="PROSITE" id="PS50225"/>
    </source>
</evidence>
<reference evidence="9 10" key="1">
    <citation type="submission" date="2013-11" db="EMBL/GenBank/DDBJ databases">
        <title>Draft genome of the bovine lungworm Dictyocaulus viviparus.</title>
        <authorList>
            <person name="Mitreva M."/>
        </authorList>
    </citation>
    <scope>NUCLEOTIDE SEQUENCE [LARGE SCALE GENOMIC DNA]</scope>
    <source>
        <strain evidence="9 10">HannoverDv2000</strain>
    </source>
</reference>
<dbReference type="GO" id="GO:0035556">
    <property type="term" value="P:intracellular signal transduction"/>
    <property type="evidence" value="ECO:0007669"/>
    <property type="project" value="InterPro"/>
</dbReference>
<dbReference type="PANTHER" id="PTHR10155">
    <property type="entry name" value="PHOSPHATIDYLINOSITOL 3-KINASE REGULATORY SUBUNIT"/>
    <property type="match status" value="1"/>
</dbReference>
<dbReference type="GO" id="GO:0009968">
    <property type="term" value="P:negative regulation of signal transduction"/>
    <property type="evidence" value="ECO:0007669"/>
    <property type="project" value="UniProtKB-KW"/>
</dbReference>
<sequence length="294" mass="33874">MHSCGDAMNNTMIADTNEQSTHTGSRTDMSVVNTHQFVIAQNMSGRRRNRRRGTPFCHCFSPHASESDTDEESTLERIGRNWSSSIDEMIRQRLAIAVPSSSQSAGPMTLQQPFPLDKSAPPVHRIVEYSHHFVPDIDKILNSSYYWGVMDRFQAEQLLEGKDEGTFLLRDSAQSEYLFSVSFRRYQRTLHARIEQGNHRFSFDIHDQSVYSAPNVTALIEKYKDPARCLFFEPQLTHPLHRKHVFSLKELCRSVIISHTTYTGLASLGLPIKLKQYLREYHYTMPVRTVTFTE</sequence>
<dbReference type="SMART" id="SM00969">
    <property type="entry name" value="SOCS_box"/>
    <property type="match status" value="1"/>
</dbReference>
<gene>
    <name evidence="9" type="ORF">DICVIV_05419</name>
</gene>
<dbReference type="PANTHER" id="PTHR10155:SF0">
    <property type="entry name" value="SUPPRESSOR OF CYTOKINE SIGNALING AT 36E, ISOFORM D"/>
    <property type="match status" value="1"/>
</dbReference>
<evidence type="ECO:0000259" key="7">
    <source>
        <dbReference type="PROSITE" id="PS50001"/>
    </source>
</evidence>
<evidence type="ECO:0000256" key="4">
    <source>
        <dbReference type="ARBA" id="ARBA00022999"/>
    </source>
</evidence>